<proteinExistence type="predicted"/>
<sequence length="182" mass="20704">MSLLGKLLNKKPSAYAIAVVQYERSDFSVGHEEQLHWAIAAVVSVKNQFEIEAHTWQIMDRYYSDGRPMEWISHYRGDSQLHKTLKCLGGVSIGQIEGTDIEKLKQLIHDYAQPKPKFAGWNCRDWVMEVITNILIPNGWADARISTQASLLPSLRKAAQATAVTRQEQKRSTPYLVPLQLQ</sequence>
<evidence type="ECO:0000313" key="2">
    <source>
        <dbReference type="Proteomes" id="UP000308197"/>
    </source>
</evidence>
<accession>A0A5C3P0I4</accession>
<dbReference type="InterPro" id="IPR054208">
    <property type="entry name" value="DUF6914"/>
</dbReference>
<dbReference type="InParanoid" id="A0A5C3P0I4"/>
<dbReference type="AlphaFoldDB" id="A0A5C3P0I4"/>
<evidence type="ECO:0000313" key="1">
    <source>
        <dbReference type="EMBL" id="TFK82812.1"/>
    </source>
</evidence>
<gene>
    <name evidence="1" type="ORF">K466DRAFT_568208</name>
</gene>
<keyword evidence="2" id="KW-1185">Reference proteome</keyword>
<dbReference type="Proteomes" id="UP000308197">
    <property type="component" value="Unassembled WGS sequence"/>
</dbReference>
<organism evidence="1 2">
    <name type="scientific">Polyporus arcularius HHB13444</name>
    <dbReference type="NCBI Taxonomy" id="1314778"/>
    <lineage>
        <taxon>Eukaryota</taxon>
        <taxon>Fungi</taxon>
        <taxon>Dikarya</taxon>
        <taxon>Basidiomycota</taxon>
        <taxon>Agaricomycotina</taxon>
        <taxon>Agaricomycetes</taxon>
        <taxon>Polyporales</taxon>
        <taxon>Polyporaceae</taxon>
        <taxon>Polyporus</taxon>
    </lineage>
</organism>
<dbReference type="Pfam" id="PF21858">
    <property type="entry name" value="DUF6914"/>
    <property type="match status" value="1"/>
</dbReference>
<dbReference type="EMBL" id="ML211448">
    <property type="protein sequence ID" value="TFK82812.1"/>
    <property type="molecule type" value="Genomic_DNA"/>
</dbReference>
<name>A0A5C3P0I4_9APHY</name>
<protein>
    <submittedName>
        <fullName evidence="1">Uncharacterized protein</fullName>
    </submittedName>
</protein>
<reference evidence="1 2" key="1">
    <citation type="journal article" date="2019" name="Nat. Ecol. Evol.">
        <title>Megaphylogeny resolves global patterns of mushroom evolution.</title>
        <authorList>
            <person name="Varga T."/>
            <person name="Krizsan K."/>
            <person name="Foldi C."/>
            <person name="Dima B."/>
            <person name="Sanchez-Garcia M."/>
            <person name="Sanchez-Ramirez S."/>
            <person name="Szollosi G.J."/>
            <person name="Szarkandi J.G."/>
            <person name="Papp V."/>
            <person name="Albert L."/>
            <person name="Andreopoulos W."/>
            <person name="Angelini C."/>
            <person name="Antonin V."/>
            <person name="Barry K.W."/>
            <person name="Bougher N.L."/>
            <person name="Buchanan P."/>
            <person name="Buyck B."/>
            <person name="Bense V."/>
            <person name="Catcheside P."/>
            <person name="Chovatia M."/>
            <person name="Cooper J."/>
            <person name="Damon W."/>
            <person name="Desjardin D."/>
            <person name="Finy P."/>
            <person name="Geml J."/>
            <person name="Haridas S."/>
            <person name="Hughes K."/>
            <person name="Justo A."/>
            <person name="Karasinski D."/>
            <person name="Kautmanova I."/>
            <person name="Kiss B."/>
            <person name="Kocsube S."/>
            <person name="Kotiranta H."/>
            <person name="LaButti K.M."/>
            <person name="Lechner B.E."/>
            <person name="Liimatainen K."/>
            <person name="Lipzen A."/>
            <person name="Lukacs Z."/>
            <person name="Mihaltcheva S."/>
            <person name="Morgado L.N."/>
            <person name="Niskanen T."/>
            <person name="Noordeloos M.E."/>
            <person name="Ohm R.A."/>
            <person name="Ortiz-Santana B."/>
            <person name="Ovrebo C."/>
            <person name="Racz N."/>
            <person name="Riley R."/>
            <person name="Savchenko A."/>
            <person name="Shiryaev A."/>
            <person name="Soop K."/>
            <person name="Spirin V."/>
            <person name="Szebenyi C."/>
            <person name="Tomsovsky M."/>
            <person name="Tulloss R.E."/>
            <person name="Uehling J."/>
            <person name="Grigoriev I.V."/>
            <person name="Vagvolgyi C."/>
            <person name="Papp T."/>
            <person name="Martin F.M."/>
            <person name="Miettinen O."/>
            <person name="Hibbett D.S."/>
            <person name="Nagy L.G."/>
        </authorList>
    </citation>
    <scope>NUCLEOTIDE SEQUENCE [LARGE SCALE GENOMIC DNA]</scope>
    <source>
        <strain evidence="1 2">HHB13444</strain>
    </source>
</reference>